<feature type="region of interest" description="Disordered" evidence="2">
    <location>
        <begin position="445"/>
        <end position="479"/>
    </location>
</feature>
<accession>A0A388K557</accession>
<gene>
    <name evidence="5" type="ORF">CBR_g49508</name>
</gene>
<dbReference type="GO" id="GO:0043022">
    <property type="term" value="F:ribosome binding"/>
    <property type="evidence" value="ECO:0007669"/>
    <property type="project" value="InterPro"/>
</dbReference>
<keyword evidence="3" id="KW-0472">Membrane</keyword>
<proteinExistence type="predicted"/>
<organism evidence="5 6">
    <name type="scientific">Chara braunii</name>
    <name type="common">Braun's stonewort</name>
    <dbReference type="NCBI Taxonomy" id="69332"/>
    <lineage>
        <taxon>Eukaryota</taxon>
        <taxon>Viridiplantae</taxon>
        <taxon>Streptophyta</taxon>
        <taxon>Charophyceae</taxon>
        <taxon>Charales</taxon>
        <taxon>Characeae</taxon>
        <taxon>Chara</taxon>
    </lineage>
</organism>
<keyword evidence="1" id="KW-0175">Coiled coil</keyword>
<keyword evidence="3" id="KW-1133">Transmembrane helix</keyword>
<feature type="domain" description="Letm1 RBD" evidence="4">
    <location>
        <begin position="304"/>
        <end position="393"/>
    </location>
</feature>
<dbReference type="EMBL" id="BFEA01000058">
    <property type="protein sequence ID" value="GBG65146.1"/>
    <property type="molecule type" value="Genomic_DNA"/>
</dbReference>
<dbReference type="Proteomes" id="UP000265515">
    <property type="component" value="Unassembled WGS sequence"/>
</dbReference>
<comment type="caution">
    <text evidence="5">The sequence shown here is derived from an EMBL/GenBank/DDBJ whole genome shotgun (WGS) entry which is preliminary data.</text>
</comment>
<keyword evidence="6" id="KW-1185">Reference proteome</keyword>
<evidence type="ECO:0000256" key="3">
    <source>
        <dbReference type="SAM" id="Phobius"/>
    </source>
</evidence>
<feature type="coiled-coil region" evidence="1">
    <location>
        <begin position="361"/>
        <end position="397"/>
    </location>
</feature>
<keyword evidence="3" id="KW-0812">Transmembrane</keyword>
<feature type="coiled-coil region" evidence="1">
    <location>
        <begin position="110"/>
        <end position="197"/>
    </location>
</feature>
<dbReference type="STRING" id="69332.A0A388K557"/>
<name>A0A388K557_CHABU</name>
<evidence type="ECO:0000256" key="1">
    <source>
        <dbReference type="SAM" id="Coils"/>
    </source>
</evidence>
<dbReference type="InterPro" id="IPR033122">
    <property type="entry name" value="LETM1-like_RBD"/>
</dbReference>
<dbReference type="Pfam" id="PF07766">
    <property type="entry name" value="LETM1_RBD"/>
    <property type="match status" value="1"/>
</dbReference>
<sequence length="479" mass="53483">MKATRQLDYQRVMMSTPMPTSLLHQSKVLRRLEKFPGGAVLDGVLESIVNVDLTNVRFDMVQTKLGQLFGGLADTWRRLNGLKPASSNADVLGASLPRPDRMWTSIEEKKLALILEVEALEKRLRDASRAREASLRRKNALERTRLANEIRVLDDEVDELRKKLAVRTLQLEMELIYACLEDEAVQISDDAKTDEEESLLIAEFGMLDADLAKLRVSVDRNEAILIDDDELAQLAIDIPDFKNRLGIQQQAVIPVGQRAQMAMQEGTMKLKEGISFYWRGLRLLAGDLVYAGRVFVAAVGGTTLKPREVITLRRTARDILTLIPFTIILIAPLSPIGHVLVFSFLQRYFPGFFPSSFTNKRQDVMQRYEALREQIALAATESERDKAKEMAEMAAMEAFEASEEDEELQKKGAKGGVDVDRKAARAELIRARRGRGRLLLLPERLPGLSKGSGVAAQSPPNSRGFGERKEAAVGSQEGL</sequence>
<dbReference type="OrthoDB" id="275278at2759"/>
<evidence type="ECO:0000256" key="2">
    <source>
        <dbReference type="SAM" id="MobiDB-lite"/>
    </source>
</evidence>
<dbReference type="AlphaFoldDB" id="A0A388K557"/>
<evidence type="ECO:0000313" key="5">
    <source>
        <dbReference type="EMBL" id="GBG65146.1"/>
    </source>
</evidence>
<evidence type="ECO:0000313" key="6">
    <source>
        <dbReference type="Proteomes" id="UP000265515"/>
    </source>
</evidence>
<reference evidence="5 6" key="1">
    <citation type="journal article" date="2018" name="Cell">
        <title>The Chara Genome: Secondary Complexity and Implications for Plant Terrestrialization.</title>
        <authorList>
            <person name="Nishiyama T."/>
            <person name="Sakayama H."/>
            <person name="Vries J.D."/>
            <person name="Buschmann H."/>
            <person name="Saint-Marcoux D."/>
            <person name="Ullrich K.K."/>
            <person name="Haas F.B."/>
            <person name="Vanderstraeten L."/>
            <person name="Becker D."/>
            <person name="Lang D."/>
            <person name="Vosolsobe S."/>
            <person name="Rombauts S."/>
            <person name="Wilhelmsson P.K.I."/>
            <person name="Janitza P."/>
            <person name="Kern R."/>
            <person name="Heyl A."/>
            <person name="Rumpler F."/>
            <person name="Villalobos L.I.A.C."/>
            <person name="Clay J.M."/>
            <person name="Skokan R."/>
            <person name="Toyoda A."/>
            <person name="Suzuki Y."/>
            <person name="Kagoshima H."/>
            <person name="Schijlen E."/>
            <person name="Tajeshwar N."/>
            <person name="Catarino B."/>
            <person name="Hetherington A.J."/>
            <person name="Saltykova A."/>
            <person name="Bonnot C."/>
            <person name="Breuninger H."/>
            <person name="Symeonidi A."/>
            <person name="Radhakrishnan G.V."/>
            <person name="Van Nieuwerburgh F."/>
            <person name="Deforce D."/>
            <person name="Chang C."/>
            <person name="Karol K.G."/>
            <person name="Hedrich R."/>
            <person name="Ulvskov P."/>
            <person name="Glockner G."/>
            <person name="Delwiche C.F."/>
            <person name="Petrasek J."/>
            <person name="Van de Peer Y."/>
            <person name="Friml J."/>
            <person name="Beilby M."/>
            <person name="Dolan L."/>
            <person name="Kohara Y."/>
            <person name="Sugano S."/>
            <person name="Fujiyama A."/>
            <person name="Delaux P.-M."/>
            <person name="Quint M."/>
            <person name="TheiBen G."/>
            <person name="Hagemann M."/>
            <person name="Harholt J."/>
            <person name="Dunand C."/>
            <person name="Zachgo S."/>
            <person name="Langdale J."/>
            <person name="Maumus F."/>
            <person name="Straeten D.V.D."/>
            <person name="Gould S.B."/>
            <person name="Rensing S.A."/>
        </authorList>
    </citation>
    <scope>NUCLEOTIDE SEQUENCE [LARGE SCALE GENOMIC DNA]</scope>
    <source>
        <strain evidence="5 6">S276</strain>
    </source>
</reference>
<feature type="transmembrane region" description="Helical" evidence="3">
    <location>
        <begin position="322"/>
        <end position="345"/>
    </location>
</feature>
<evidence type="ECO:0000259" key="4">
    <source>
        <dbReference type="Pfam" id="PF07766"/>
    </source>
</evidence>
<protein>
    <recommendedName>
        <fullName evidence="4">Letm1 RBD domain-containing protein</fullName>
    </recommendedName>
</protein>
<dbReference type="Gramene" id="GBG65146">
    <property type="protein sequence ID" value="GBG65146"/>
    <property type="gene ID" value="CBR_g49508"/>
</dbReference>